<dbReference type="GO" id="GO:0006898">
    <property type="term" value="P:receptor-mediated endocytosis"/>
    <property type="evidence" value="ECO:0007669"/>
    <property type="project" value="TreeGrafter"/>
</dbReference>
<feature type="repeat" description="LDL-receptor class B" evidence="13">
    <location>
        <begin position="474"/>
        <end position="518"/>
    </location>
</feature>
<evidence type="ECO:0000256" key="2">
    <source>
        <dbReference type="ARBA" id="ARBA00022536"/>
    </source>
</evidence>
<evidence type="ECO:0000256" key="14">
    <source>
        <dbReference type="SAM" id="Phobius"/>
    </source>
</evidence>
<evidence type="ECO:0000256" key="5">
    <source>
        <dbReference type="ARBA" id="ARBA00022729"/>
    </source>
</evidence>
<dbReference type="GO" id="GO:0005509">
    <property type="term" value="F:calcium ion binding"/>
    <property type="evidence" value="ECO:0007669"/>
    <property type="project" value="InterPro"/>
</dbReference>
<dbReference type="EMBL" id="JAXCGZ010009461">
    <property type="protein sequence ID" value="KAK7077183.1"/>
    <property type="molecule type" value="Genomic_DNA"/>
</dbReference>
<evidence type="ECO:0000256" key="7">
    <source>
        <dbReference type="ARBA" id="ARBA00022989"/>
    </source>
</evidence>
<evidence type="ECO:0000256" key="9">
    <source>
        <dbReference type="ARBA" id="ARBA00023157"/>
    </source>
</evidence>
<evidence type="ECO:0000256" key="8">
    <source>
        <dbReference type="ARBA" id="ARBA00023136"/>
    </source>
</evidence>
<dbReference type="Proteomes" id="UP001381693">
    <property type="component" value="Unassembled WGS sequence"/>
</dbReference>
<dbReference type="SUPFAM" id="SSF57424">
    <property type="entry name" value="LDL receptor-like module"/>
    <property type="match status" value="4"/>
</dbReference>
<evidence type="ECO:0000256" key="4">
    <source>
        <dbReference type="ARBA" id="ARBA00022692"/>
    </source>
</evidence>
<dbReference type="SMART" id="SM00192">
    <property type="entry name" value="LDLa"/>
    <property type="match status" value="4"/>
</dbReference>
<dbReference type="Gene3D" id="4.10.400.10">
    <property type="entry name" value="Low-density Lipoprotein Receptor"/>
    <property type="match status" value="4"/>
</dbReference>
<accession>A0AAN9A747</accession>
<feature type="disulfide bond" evidence="12">
    <location>
        <begin position="112"/>
        <end position="127"/>
    </location>
</feature>
<dbReference type="Gene3D" id="2.10.25.10">
    <property type="entry name" value="Laminin"/>
    <property type="match status" value="2"/>
</dbReference>
<dbReference type="InterPro" id="IPR000152">
    <property type="entry name" value="EGF-type_Asp/Asn_hydroxyl_site"/>
</dbReference>
<dbReference type="SUPFAM" id="SSF57196">
    <property type="entry name" value="EGF/Laminin"/>
    <property type="match status" value="3"/>
</dbReference>
<dbReference type="Pfam" id="PF07645">
    <property type="entry name" value="EGF_CA"/>
    <property type="match status" value="1"/>
</dbReference>
<keyword evidence="7 14" id="KW-1133">Transmembrane helix</keyword>
<dbReference type="InterPro" id="IPR018097">
    <property type="entry name" value="EGF_Ca-bd_CS"/>
</dbReference>
<keyword evidence="3" id="KW-0254">Endocytosis</keyword>
<proteinExistence type="predicted"/>
<dbReference type="CDD" id="cd00112">
    <property type="entry name" value="LDLa"/>
    <property type="match status" value="4"/>
</dbReference>
<dbReference type="SMART" id="SM00135">
    <property type="entry name" value="LY"/>
    <property type="match status" value="4"/>
</dbReference>
<dbReference type="InterPro" id="IPR023415">
    <property type="entry name" value="LDLR_class-A_CS"/>
</dbReference>
<dbReference type="SMART" id="SM00181">
    <property type="entry name" value="EGF"/>
    <property type="match status" value="3"/>
</dbReference>
<dbReference type="PRINTS" id="PR00261">
    <property type="entry name" value="LDLRECEPTOR"/>
</dbReference>
<dbReference type="InterPro" id="IPR001881">
    <property type="entry name" value="EGF-like_Ca-bd_dom"/>
</dbReference>
<evidence type="ECO:0000256" key="13">
    <source>
        <dbReference type="PROSITE-ProRule" id="PRU00461"/>
    </source>
</evidence>
<evidence type="ECO:0000256" key="12">
    <source>
        <dbReference type="PROSITE-ProRule" id="PRU00124"/>
    </source>
</evidence>
<protein>
    <recommendedName>
        <fullName evidence="15">EGF-like domain-containing protein</fullName>
    </recommendedName>
</protein>
<evidence type="ECO:0000313" key="16">
    <source>
        <dbReference type="EMBL" id="KAK7077183.1"/>
    </source>
</evidence>
<evidence type="ECO:0000256" key="1">
    <source>
        <dbReference type="ARBA" id="ARBA00004479"/>
    </source>
</evidence>
<sequence>MRMTQVGRWGRNVAALYPKGAKWNERTKVCPQVNCSLSTVTLSSHMFRCHSGGTIPRRWVCDGEADCADNSDEKDCAETSNAAKEVVPNRARICRENEFQCGSYCVLRAWVCDGTEDCLHGEDEASCPDCPSDRFQCKNKKQCILNHQRCDAKNDCADGSDEDNCSVPQSPEATSSCDLTTHYLCGGGKCIEQRYLCDGSNNCENGEDESEKVCGINECERNNGGCTHICMNTREGYHCACDAGYRLIGKYTCEDINECKEIPGICSQTCTNTNGGYHCSCLPGYLRDTRNFTRCKAENGDALLLFAHMYDIRSLRLTDREMTSVVSATSGATALDYMFRSQHIIWSDHKENEIVRASLANPEAREVLVKGEKITSDGLAVDWIHNNLYYSDRGNFQIHMMTWNAKWSKIIVSEKLGRPRAIAVSPLNGYIFWSDWGQDAKIERAWLDGYNRTPIVETPHVYWPNGITIDHPNNHIYWCDGKLNTISRANLDGSQLEVILFSTSVLRLPYSITVFEDRLYWTDWFHMAMYSANKFTGEGIKNISAGHLIDVPKSIHVYHEYRQPSGENVCATQQCSHICVRSPTGSPLCVCPDGLMLSSKDSSTCLDNDSEETLGFKSTQVQDERSRVPNLPFENPQRNDYLSKLHDPQGLTADEPHIGMIIGVTAGSAVMVLLLVLVSIAVWKSRQGDIKSIRFHNPIYRKTEDDMEEGIIAITKKDLLYNPAQFKYSQGPQICDN</sequence>
<keyword evidence="8 14" id="KW-0472">Membrane</keyword>
<feature type="transmembrane region" description="Helical" evidence="14">
    <location>
        <begin position="658"/>
        <end position="683"/>
    </location>
</feature>
<evidence type="ECO:0000256" key="11">
    <source>
        <dbReference type="ARBA" id="ARBA00023180"/>
    </source>
</evidence>
<dbReference type="GO" id="GO:0042562">
    <property type="term" value="F:hormone binding"/>
    <property type="evidence" value="ECO:0007669"/>
    <property type="project" value="TreeGrafter"/>
</dbReference>
<keyword evidence="9 12" id="KW-1015">Disulfide bond</keyword>
<dbReference type="PROSITE" id="PS01187">
    <property type="entry name" value="EGF_CA"/>
    <property type="match status" value="1"/>
</dbReference>
<dbReference type="InterPro" id="IPR000033">
    <property type="entry name" value="LDLR_classB_rpt"/>
</dbReference>
<evidence type="ECO:0000259" key="15">
    <source>
        <dbReference type="PROSITE" id="PS01186"/>
    </source>
</evidence>
<keyword evidence="11" id="KW-0325">Glycoprotein</keyword>
<dbReference type="InterPro" id="IPR049883">
    <property type="entry name" value="NOTCH1_EGF-like"/>
</dbReference>
<dbReference type="PROSITE" id="PS00010">
    <property type="entry name" value="ASX_HYDROXYL"/>
    <property type="match status" value="2"/>
</dbReference>
<dbReference type="InterPro" id="IPR011042">
    <property type="entry name" value="6-blade_b-propeller_TolB-like"/>
</dbReference>
<gene>
    <name evidence="16" type="ORF">SK128_005537</name>
</gene>
<feature type="repeat" description="LDL-receptor class B" evidence="13">
    <location>
        <begin position="429"/>
        <end position="473"/>
    </location>
</feature>
<dbReference type="FunFam" id="2.120.10.30:FF:000241">
    <property type="entry name" value="Low-density lipoprotein receptor-related protein 6"/>
    <property type="match status" value="1"/>
</dbReference>
<keyword evidence="6" id="KW-0677">Repeat</keyword>
<feature type="domain" description="EGF-like" evidence="15">
    <location>
        <begin position="239"/>
        <end position="253"/>
    </location>
</feature>
<dbReference type="PROSITE" id="PS51120">
    <property type="entry name" value="LDLRB"/>
    <property type="match status" value="2"/>
</dbReference>
<dbReference type="Gene3D" id="2.120.10.30">
    <property type="entry name" value="TolB, C-terminal domain"/>
    <property type="match status" value="1"/>
</dbReference>
<feature type="non-terminal residue" evidence="16">
    <location>
        <position position="737"/>
    </location>
</feature>
<dbReference type="AlphaFoldDB" id="A0AAN9A747"/>
<feature type="disulfide bond" evidence="12">
    <location>
        <begin position="49"/>
        <end position="67"/>
    </location>
</feature>
<dbReference type="PROSITE" id="PS01209">
    <property type="entry name" value="LDLRA_1"/>
    <property type="match status" value="2"/>
</dbReference>
<evidence type="ECO:0000256" key="6">
    <source>
        <dbReference type="ARBA" id="ARBA00022737"/>
    </source>
</evidence>
<dbReference type="Pfam" id="PF00058">
    <property type="entry name" value="Ldl_recept_b"/>
    <property type="match status" value="2"/>
</dbReference>
<dbReference type="FunFam" id="2.10.25.10:FF:000009">
    <property type="entry name" value="Low-density lipoprotein receptor isoform 1"/>
    <property type="match status" value="1"/>
</dbReference>
<dbReference type="Pfam" id="PF00057">
    <property type="entry name" value="Ldl_recept_a"/>
    <property type="match status" value="4"/>
</dbReference>
<feature type="disulfide bond" evidence="12">
    <location>
        <begin position="185"/>
        <end position="203"/>
    </location>
</feature>
<keyword evidence="10" id="KW-0675">Receptor</keyword>
<dbReference type="Pfam" id="PF14670">
    <property type="entry name" value="FXa_inhibition"/>
    <property type="match status" value="1"/>
</dbReference>
<organism evidence="16 17">
    <name type="scientific">Halocaridina rubra</name>
    <name type="common">Hawaiian red shrimp</name>
    <dbReference type="NCBI Taxonomy" id="373956"/>
    <lineage>
        <taxon>Eukaryota</taxon>
        <taxon>Metazoa</taxon>
        <taxon>Ecdysozoa</taxon>
        <taxon>Arthropoda</taxon>
        <taxon>Crustacea</taxon>
        <taxon>Multicrustacea</taxon>
        <taxon>Malacostraca</taxon>
        <taxon>Eumalacostraca</taxon>
        <taxon>Eucarida</taxon>
        <taxon>Decapoda</taxon>
        <taxon>Pleocyemata</taxon>
        <taxon>Caridea</taxon>
        <taxon>Atyoidea</taxon>
        <taxon>Atyidae</taxon>
        <taxon>Halocaridina</taxon>
    </lineage>
</organism>
<dbReference type="PROSITE" id="PS01186">
    <property type="entry name" value="EGF_2"/>
    <property type="match status" value="1"/>
</dbReference>
<dbReference type="SUPFAM" id="SSF63825">
    <property type="entry name" value="YWTD domain"/>
    <property type="match status" value="1"/>
</dbReference>
<dbReference type="InterPro" id="IPR051221">
    <property type="entry name" value="LDLR-related"/>
</dbReference>
<feature type="disulfide bond" evidence="12">
    <location>
        <begin position="61"/>
        <end position="76"/>
    </location>
</feature>
<comment type="caution">
    <text evidence="12">Lacks conserved residue(s) required for the propagation of feature annotation.</text>
</comment>
<comment type="subcellular location">
    <subcellularLocation>
        <location evidence="1">Membrane</location>
        <topology evidence="1">Single-pass type I membrane protein</topology>
    </subcellularLocation>
</comment>
<evidence type="ECO:0000313" key="17">
    <source>
        <dbReference type="Proteomes" id="UP001381693"/>
    </source>
</evidence>
<comment type="caution">
    <text evidence="16">The sequence shown here is derived from an EMBL/GenBank/DDBJ whole genome shotgun (WGS) entry which is preliminary data.</text>
</comment>
<name>A0AAN9A747_HALRR</name>
<dbReference type="SMART" id="SM00179">
    <property type="entry name" value="EGF_CA"/>
    <property type="match status" value="2"/>
</dbReference>
<reference evidence="16 17" key="1">
    <citation type="submission" date="2023-11" db="EMBL/GenBank/DDBJ databases">
        <title>Halocaridina rubra genome assembly.</title>
        <authorList>
            <person name="Smith C."/>
        </authorList>
    </citation>
    <scope>NUCLEOTIDE SEQUENCE [LARGE SCALE GENOMIC DNA]</scope>
    <source>
        <strain evidence="16">EP-1</strain>
        <tissue evidence="16">Whole</tissue>
    </source>
</reference>
<dbReference type="InterPro" id="IPR000742">
    <property type="entry name" value="EGF"/>
</dbReference>
<dbReference type="InterPro" id="IPR002172">
    <property type="entry name" value="LDrepeatLR_classA_rpt"/>
</dbReference>
<dbReference type="PANTHER" id="PTHR22722">
    <property type="entry name" value="LOW-DENSITY LIPOPROTEIN RECEPTOR-RELATED PROTEIN 2-RELATED"/>
    <property type="match status" value="1"/>
</dbReference>
<keyword evidence="2" id="KW-0245">EGF-like domain</keyword>
<keyword evidence="4 14" id="KW-0812">Transmembrane</keyword>
<keyword evidence="17" id="KW-1185">Reference proteome</keyword>
<dbReference type="PANTHER" id="PTHR22722:SF14">
    <property type="entry name" value="MEGALIN, ISOFORM A"/>
    <property type="match status" value="1"/>
</dbReference>
<dbReference type="CDD" id="cd00054">
    <property type="entry name" value="EGF_CA"/>
    <property type="match status" value="2"/>
</dbReference>
<evidence type="ECO:0000256" key="3">
    <source>
        <dbReference type="ARBA" id="ARBA00022583"/>
    </source>
</evidence>
<keyword evidence="5" id="KW-0732">Signal</keyword>
<feature type="disulfide bond" evidence="12">
    <location>
        <begin position="150"/>
        <end position="165"/>
    </location>
</feature>
<evidence type="ECO:0000256" key="10">
    <source>
        <dbReference type="ARBA" id="ARBA00023170"/>
    </source>
</evidence>
<dbReference type="PROSITE" id="PS50068">
    <property type="entry name" value="LDLRA_2"/>
    <property type="match status" value="4"/>
</dbReference>
<dbReference type="InterPro" id="IPR036055">
    <property type="entry name" value="LDL_receptor-like_sf"/>
</dbReference>
<dbReference type="GO" id="GO:0043235">
    <property type="term" value="C:receptor complex"/>
    <property type="evidence" value="ECO:0007669"/>
    <property type="project" value="TreeGrafter"/>
</dbReference>
<dbReference type="GO" id="GO:0016324">
    <property type="term" value="C:apical plasma membrane"/>
    <property type="evidence" value="ECO:0007669"/>
    <property type="project" value="TreeGrafter"/>
</dbReference>